<dbReference type="Pfam" id="PF01243">
    <property type="entry name" value="PNPOx_N"/>
    <property type="match status" value="1"/>
</dbReference>
<protein>
    <submittedName>
        <fullName evidence="2">Phosphohydrolase</fullName>
    </submittedName>
</protein>
<dbReference type="AlphaFoldDB" id="A0A0J6FV37"/>
<accession>A0A0J6FV37</accession>
<gene>
    <name evidence="2" type="ORF">AB986_02565</name>
</gene>
<dbReference type="RefSeq" id="WP_048309301.1">
    <property type="nucleotide sequence ID" value="NZ_CP119526.1"/>
</dbReference>
<reference evidence="2" key="1">
    <citation type="submission" date="2015-06" db="EMBL/GenBank/DDBJ databases">
        <authorList>
            <person name="Liu B."/>
            <person name="Wang J."/>
            <person name="Zhu Y."/>
            <person name="Liu G."/>
            <person name="Chen Q."/>
            <person name="Zheng C."/>
            <person name="Che J."/>
            <person name="Ge C."/>
            <person name="Shi H."/>
            <person name="Pan Z."/>
            <person name="Liu X."/>
        </authorList>
    </citation>
    <scope>NUCLEOTIDE SEQUENCE [LARGE SCALE GENOMIC DNA]</scope>
    <source>
        <strain evidence="2">DSM 16346</strain>
    </source>
</reference>
<dbReference type="InterPro" id="IPR024029">
    <property type="entry name" value="Pyridox_Oxase_FMN-dep"/>
</dbReference>
<name>A0A0J6FV37_9BACL</name>
<dbReference type="Gene3D" id="2.30.110.10">
    <property type="entry name" value="Electron Transport, Fmn-binding Protein, Chain A"/>
    <property type="match status" value="1"/>
</dbReference>
<dbReference type="PANTHER" id="PTHR42815:SF2">
    <property type="entry name" value="FAD-BINDING, PUTATIVE (AFU_ORTHOLOGUE AFUA_6G07600)-RELATED"/>
    <property type="match status" value="1"/>
</dbReference>
<dbReference type="PATRIC" id="fig|157733.3.peg.2726"/>
<feature type="domain" description="Pyridoxamine 5'-phosphate oxidase N-terminal" evidence="1">
    <location>
        <begin position="35"/>
        <end position="152"/>
    </location>
</feature>
<evidence type="ECO:0000313" key="3">
    <source>
        <dbReference type="Proteomes" id="UP000035996"/>
    </source>
</evidence>
<dbReference type="NCBIfam" id="TIGR04025">
    <property type="entry name" value="PPOX_FMN_DR2398"/>
    <property type="match status" value="1"/>
</dbReference>
<proteinExistence type="predicted"/>
<organism evidence="2 3">
    <name type="scientific">Guptibacillus hwajinpoensis</name>
    <dbReference type="NCBI Taxonomy" id="208199"/>
    <lineage>
        <taxon>Bacteria</taxon>
        <taxon>Bacillati</taxon>
        <taxon>Bacillota</taxon>
        <taxon>Bacilli</taxon>
        <taxon>Bacillales</taxon>
        <taxon>Guptibacillaceae</taxon>
        <taxon>Guptibacillus</taxon>
    </lineage>
</organism>
<dbReference type="STRING" id="157733.AB986_02565"/>
<dbReference type="GO" id="GO:0016787">
    <property type="term" value="F:hydrolase activity"/>
    <property type="evidence" value="ECO:0007669"/>
    <property type="project" value="UniProtKB-KW"/>
</dbReference>
<evidence type="ECO:0000259" key="1">
    <source>
        <dbReference type="Pfam" id="PF01243"/>
    </source>
</evidence>
<dbReference type="EMBL" id="LELK01000001">
    <property type="protein sequence ID" value="KMM38217.1"/>
    <property type="molecule type" value="Genomic_DNA"/>
</dbReference>
<dbReference type="InterPro" id="IPR012349">
    <property type="entry name" value="Split_barrel_FMN-bd"/>
</dbReference>
<sequence>MINKRFEKHIIEEEEVRELIGKPSERAVNKVITKLDDHCKQFISLSPFLMMATSNANGKCDNSPRGDAPGFVHVIDEEWLVIPERPGNKRLDSIMNILSNPQIGLVFLIPGLEETLRINGQAMIIKDEKILEKMSVNGKKPLLGIAVEVEECFIHCAKAFKRSNLWDVETWPSKESLPRAASILKAHANLRGISEEKIEEDFKESYRKRLY</sequence>
<dbReference type="InterPro" id="IPR011576">
    <property type="entry name" value="Pyridox_Oxase_N"/>
</dbReference>
<evidence type="ECO:0000313" key="2">
    <source>
        <dbReference type="EMBL" id="KMM38217.1"/>
    </source>
</evidence>
<dbReference type="PANTHER" id="PTHR42815">
    <property type="entry name" value="FAD-BINDING, PUTATIVE (AFU_ORTHOLOGUE AFUA_6G07600)-RELATED"/>
    <property type="match status" value="1"/>
</dbReference>
<dbReference type="OrthoDB" id="9796486at2"/>
<dbReference type="SUPFAM" id="SSF50475">
    <property type="entry name" value="FMN-binding split barrel"/>
    <property type="match status" value="1"/>
</dbReference>
<dbReference type="Proteomes" id="UP000035996">
    <property type="component" value="Unassembled WGS sequence"/>
</dbReference>
<keyword evidence="3" id="KW-1185">Reference proteome</keyword>
<comment type="caution">
    <text evidence="2">The sequence shown here is derived from an EMBL/GenBank/DDBJ whole genome shotgun (WGS) entry which is preliminary data.</text>
</comment>